<evidence type="ECO:0000256" key="1">
    <source>
        <dbReference type="SAM" id="Phobius"/>
    </source>
</evidence>
<dbReference type="AlphaFoldDB" id="A0A6J5WPG7"/>
<name>A0A6J5WPG7_PRUAR</name>
<gene>
    <name evidence="2" type="ORF">ORAREDHAP_LOCUS19985</name>
</gene>
<dbReference type="EMBL" id="CAEKKB010000003">
    <property type="protein sequence ID" value="CAB4303616.1"/>
    <property type="molecule type" value="Genomic_DNA"/>
</dbReference>
<keyword evidence="1" id="KW-1133">Transmembrane helix</keyword>
<protein>
    <submittedName>
        <fullName evidence="2">Uncharacterized protein</fullName>
    </submittedName>
</protein>
<proteinExistence type="predicted"/>
<reference evidence="3" key="1">
    <citation type="journal article" date="2020" name="Genome Biol.">
        <title>Gamete binning: chromosome-level and haplotype-resolved genome assembly enabled by high-throughput single-cell sequencing of gamete genomes.</title>
        <authorList>
            <person name="Campoy J.A."/>
            <person name="Sun H."/>
            <person name="Goel M."/>
            <person name="Jiao W.-B."/>
            <person name="Folz-Donahue K."/>
            <person name="Wang N."/>
            <person name="Rubio M."/>
            <person name="Liu C."/>
            <person name="Kukat C."/>
            <person name="Ruiz D."/>
            <person name="Huettel B."/>
            <person name="Schneeberger K."/>
        </authorList>
    </citation>
    <scope>NUCLEOTIDE SEQUENCE [LARGE SCALE GENOMIC DNA]</scope>
    <source>
        <strain evidence="3">cv. Rojo Pasion</strain>
    </source>
</reference>
<evidence type="ECO:0000313" key="3">
    <source>
        <dbReference type="Proteomes" id="UP000507245"/>
    </source>
</evidence>
<sequence>MASSGGFGFMVACVDTKTYESGMQLEDELALAMLGCVMVMLVFWIEVLEDEVQGIGMAKAWCFLAQGNLPLFPCSLDDVQVGMGVRKKRSMMEAWAWCVYSSVFLEKQRISCLPFFLFFPIRCLPFIVLGVPGSAED</sequence>
<feature type="transmembrane region" description="Helical" evidence="1">
    <location>
        <begin position="110"/>
        <end position="131"/>
    </location>
</feature>
<feature type="transmembrane region" description="Helical" evidence="1">
    <location>
        <begin position="29"/>
        <end position="48"/>
    </location>
</feature>
<accession>A0A6J5WPG7</accession>
<evidence type="ECO:0000313" key="2">
    <source>
        <dbReference type="EMBL" id="CAB4303616.1"/>
    </source>
</evidence>
<keyword evidence="1" id="KW-0472">Membrane</keyword>
<keyword evidence="1" id="KW-0812">Transmembrane</keyword>
<keyword evidence="3" id="KW-1185">Reference proteome</keyword>
<organism evidence="2 3">
    <name type="scientific">Prunus armeniaca</name>
    <name type="common">Apricot</name>
    <name type="synonym">Armeniaca vulgaris</name>
    <dbReference type="NCBI Taxonomy" id="36596"/>
    <lineage>
        <taxon>Eukaryota</taxon>
        <taxon>Viridiplantae</taxon>
        <taxon>Streptophyta</taxon>
        <taxon>Embryophyta</taxon>
        <taxon>Tracheophyta</taxon>
        <taxon>Spermatophyta</taxon>
        <taxon>Magnoliopsida</taxon>
        <taxon>eudicotyledons</taxon>
        <taxon>Gunneridae</taxon>
        <taxon>Pentapetalae</taxon>
        <taxon>rosids</taxon>
        <taxon>fabids</taxon>
        <taxon>Rosales</taxon>
        <taxon>Rosaceae</taxon>
        <taxon>Amygdaloideae</taxon>
        <taxon>Amygdaleae</taxon>
        <taxon>Prunus</taxon>
    </lineage>
</organism>
<dbReference type="Proteomes" id="UP000507245">
    <property type="component" value="Unassembled WGS sequence"/>
</dbReference>